<evidence type="ECO:0000313" key="9">
    <source>
        <dbReference type="Proteomes" id="UP000614424"/>
    </source>
</evidence>
<dbReference type="EMBL" id="JACNJZ010000129">
    <property type="protein sequence ID" value="MBC8318106.1"/>
    <property type="molecule type" value="Genomic_DNA"/>
</dbReference>
<organism evidence="8 9">
    <name type="scientific">Candidatus Desulfobia pelagia</name>
    <dbReference type="NCBI Taxonomy" id="2841692"/>
    <lineage>
        <taxon>Bacteria</taxon>
        <taxon>Pseudomonadati</taxon>
        <taxon>Thermodesulfobacteriota</taxon>
        <taxon>Desulfobulbia</taxon>
        <taxon>Desulfobulbales</taxon>
        <taxon>Desulfobulbaceae</taxon>
        <taxon>Candidatus Desulfobia</taxon>
    </lineage>
</organism>
<name>A0A8J6NCU0_9BACT</name>
<dbReference type="GO" id="GO:0008324">
    <property type="term" value="F:monoatomic cation transmembrane transporter activity"/>
    <property type="evidence" value="ECO:0007669"/>
    <property type="project" value="InterPro"/>
</dbReference>
<dbReference type="Pfam" id="PF01899">
    <property type="entry name" value="MNHE"/>
    <property type="match status" value="1"/>
</dbReference>
<dbReference type="Proteomes" id="UP000614424">
    <property type="component" value="Unassembled WGS sequence"/>
</dbReference>
<keyword evidence="5 7" id="KW-1133">Transmembrane helix</keyword>
<feature type="transmembrane region" description="Helical" evidence="7">
    <location>
        <begin position="76"/>
        <end position="95"/>
    </location>
</feature>
<evidence type="ECO:0000256" key="1">
    <source>
        <dbReference type="ARBA" id="ARBA00004651"/>
    </source>
</evidence>
<gene>
    <name evidence="8" type="ORF">H8E41_09375</name>
</gene>
<dbReference type="AlphaFoldDB" id="A0A8J6NCU0"/>
<dbReference type="PANTHER" id="PTHR34584:SF1">
    <property type="entry name" value="NA(+)_H(+) ANTIPORTER SUBUNIT E1"/>
    <property type="match status" value="1"/>
</dbReference>
<comment type="caution">
    <text evidence="8">The sequence shown here is derived from an EMBL/GenBank/DDBJ whole genome shotgun (WGS) entry which is preliminary data.</text>
</comment>
<keyword evidence="4 7" id="KW-0812">Transmembrane</keyword>
<reference evidence="8 9" key="1">
    <citation type="submission" date="2020-08" db="EMBL/GenBank/DDBJ databases">
        <title>Bridging the membrane lipid divide: bacteria of the FCB group superphylum have the potential to synthesize archaeal ether lipids.</title>
        <authorList>
            <person name="Villanueva L."/>
            <person name="Von Meijenfeldt F.A.B."/>
            <person name="Westbye A.B."/>
            <person name="Yadav S."/>
            <person name="Hopmans E.C."/>
            <person name="Dutilh B.E."/>
            <person name="Sinninghe Damste J.S."/>
        </authorList>
    </citation>
    <scope>NUCLEOTIDE SEQUENCE [LARGE SCALE GENOMIC DNA]</scope>
    <source>
        <strain evidence="8">NIOZ-UU47</strain>
    </source>
</reference>
<evidence type="ECO:0000256" key="3">
    <source>
        <dbReference type="ARBA" id="ARBA00022475"/>
    </source>
</evidence>
<evidence type="ECO:0000256" key="7">
    <source>
        <dbReference type="SAM" id="Phobius"/>
    </source>
</evidence>
<evidence type="ECO:0000256" key="5">
    <source>
        <dbReference type="ARBA" id="ARBA00022989"/>
    </source>
</evidence>
<dbReference type="InterPro" id="IPR002758">
    <property type="entry name" value="Cation_antiport_E"/>
</dbReference>
<keyword evidence="3" id="KW-1003">Cell membrane</keyword>
<comment type="subcellular location">
    <subcellularLocation>
        <location evidence="1">Cell membrane</location>
        <topology evidence="1">Multi-pass membrane protein</topology>
    </subcellularLocation>
</comment>
<evidence type="ECO:0000256" key="2">
    <source>
        <dbReference type="ARBA" id="ARBA00006228"/>
    </source>
</evidence>
<dbReference type="GO" id="GO:0005886">
    <property type="term" value="C:plasma membrane"/>
    <property type="evidence" value="ECO:0007669"/>
    <property type="project" value="UniProtKB-SubCell"/>
</dbReference>
<protein>
    <submittedName>
        <fullName evidence="8">Na+/H+ antiporter subunit E</fullName>
    </submittedName>
</protein>
<proteinExistence type="inferred from homology"/>
<evidence type="ECO:0000256" key="6">
    <source>
        <dbReference type="ARBA" id="ARBA00023136"/>
    </source>
</evidence>
<keyword evidence="6 7" id="KW-0472">Membrane</keyword>
<sequence>MEQLLNGLRSFIVQKNIHLSIHGHAYLGRSVLLRFLLFSAVWFVLTGSDTASWIIGLPAVFLAIGISHVISPYPSAPLSFIGVCSFLPFFIRQSALSGIDVMRRALCRQLAVNPGLVSYTTFLPEGSARIFFVNTISLLPGTLSADLQEDRVTVHTIDKNLAIWANMQNLELRIAILWRVKLHKREAL</sequence>
<accession>A0A8J6NCU0</accession>
<evidence type="ECO:0000256" key="4">
    <source>
        <dbReference type="ARBA" id="ARBA00022692"/>
    </source>
</evidence>
<evidence type="ECO:0000313" key="8">
    <source>
        <dbReference type="EMBL" id="MBC8318106.1"/>
    </source>
</evidence>
<comment type="similarity">
    <text evidence="2">Belongs to the CPA3 antiporters (TC 2.A.63) subunit E family.</text>
</comment>
<dbReference type="PANTHER" id="PTHR34584">
    <property type="entry name" value="NA(+)/H(+) ANTIPORTER SUBUNIT E1"/>
    <property type="match status" value="1"/>
</dbReference>